<evidence type="ECO:0000256" key="1">
    <source>
        <dbReference type="SAM" id="MobiDB-lite"/>
    </source>
</evidence>
<evidence type="ECO:0000313" key="3">
    <source>
        <dbReference type="Proteomes" id="UP001218218"/>
    </source>
</evidence>
<organism evidence="2 3">
    <name type="scientific">Mycena albidolilacea</name>
    <dbReference type="NCBI Taxonomy" id="1033008"/>
    <lineage>
        <taxon>Eukaryota</taxon>
        <taxon>Fungi</taxon>
        <taxon>Dikarya</taxon>
        <taxon>Basidiomycota</taxon>
        <taxon>Agaricomycotina</taxon>
        <taxon>Agaricomycetes</taxon>
        <taxon>Agaricomycetidae</taxon>
        <taxon>Agaricales</taxon>
        <taxon>Marasmiineae</taxon>
        <taxon>Mycenaceae</taxon>
        <taxon>Mycena</taxon>
    </lineage>
</organism>
<accession>A0AAD6ZLL1</accession>
<proteinExistence type="predicted"/>
<feature type="region of interest" description="Disordered" evidence="1">
    <location>
        <begin position="242"/>
        <end position="317"/>
    </location>
</feature>
<feature type="compositionally biased region" description="Basic residues" evidence="1">
    <location>
        <begin position="289"/>
        <end position="299"/>
    </location>
</feature>
<dbReference type="Proteomes" id="UP001218218">
    <property type="component" value="Unassembled WGS sequence"/>
</dbReference>
<dbReference type="AlphaFoldDB" id="A0AAD6ZLL1"/>
<evidence type="ECO:0000313" key="2">
    <source>
        <dbReference type="EMBL" id="KAJ7328480.1"/>
    </source>
</evidence>
<reference evidence="2" key="1">
    <citation type="submission" date="2023-03" db="EMBL/GenBank/DDBJ databases">
        <title>Massive genome expansion in bonnet fungi (Mycena s.s.) driven by repeated elements and novel gene families across ecological guilds.</title>
        <authorList>
            <consortium name="Lawrence Berkeley National Laboratory"/>
            <person name="Harder C.B."/>
            <person name="Miyauchi S."/>
            <person name="Viragh M."/>
            <person name="Kuo A."/>
            <person name="Thoen E."/>
            <person name="Andreopoulos B."/>
            <person name="Lu D."/>
            <person name="Skrede I."/>
            <person name="Drula E."/>
            <person name="Henrissat B."/>
            <person name="Morin E."/>
            <person name="Kohler A."/>
            <person name="Barry K."/>
            <person name="LaButti K."/>
            <person name="Morin E."/>
            <person name="Salamov A."/>
            <person name="Lipzen A."/>
            <person name="Mereny Z."/>
            <person name="Hegedus B."/>
            <person name="Baldrian P."/>
            <person name="Stursova M."/>
            <person name="Weitz H."/>
            <person name="Taylor A."/>
            <person name="Grigoriev I.V."/>
            <person name="Nagy L.G."/>
            <person name="Martin F."/>
            <person name="Kauserud H."/>
        </authorList>
    </citation>
    <scope>NUCLEOTIDE SEQUENCE</scope>
    <source>
        <strain evidence="2">CBHHK002</strain>
    </source>
</reference>
<protein>
    <submittedName>
        <fullName evidence="2">Uncharacterized protein</fullName>
    </submittedName>
</protein>
<dbReference type="EMBL" id="JARIHO010000039">
    <property type="protein sequence ID" value="KAJ7328480.1"/>
    <property type="molecule type" value="Genomic_DNA"/>
</dbReference>
<name>A0AAD6ZLL1_9AGAR</name>
<sequence>MGAAIALAYALSTLLRTGIFAFFKSTARSIPATNILVLKSEPPPVINASTPMISRNRQMAHEGFTPHAHPRGGSLPGDGYREYAWQRGTSNIGGLSATEWARLACNFFPWKQWKNTSNESEVDSSDSDAPTAKAMPERALRIACSLTSAIEPAMNGVEKETDTAAPRALWTDWERKSEEEFPVSENNALAHAAHHIVSDQYLAELVSKDETELEAIDRDLDANPETPVLEHMQIAFLLNPAPAKSPAASGIPTILKSDGKGTNSKKQRPKTPQGTVKKQKTGDSGSKDKSRKGAAKPRGKNVAAAKRGEVSWSAQEVGQRLRRSLSENSDLGKKEWYFLIESKSVVLVGEKRTDLRLTSFDSLSPEVMFIDSINYGSKSYANRTMSEKCAKPGKARQGLTVMSFGDFKDRLHFKVSQHDKAL</sequence>
<comment type="caution">
    <text evidence="2">The sequence shown here is derived from an EMBL/GenBank/DDBJ whole genome shotgun (WGS) entry which is preliminary data.</text>
</comment>
<gene>
    <name evidence="2" type="ORF">DFH08DRAFT_815979</name>
</gene>
<keyword evidence="3" id="KW-1185">Reference proteome</keyword>